<gene>
    <name evidence="1" type="ORF">R4485_17795</name>
</gene>
<proteinExistence type="predicted"/>
<name>A0AAE4VDA2_MYCFO</name>
<protein>
    <submittedName>
        <fullName evidence="1">Uncharacterized protein</fullName>
    </submittedName>
</protein>
<sequence>MNPPCRRCGRLGLCENCLADPDYEFAVPSLAELAELGVDMPLGDMCRPVNQSRSYRPSTHRIRTTLAKGVYL</sequence>
<dbReference type="Proteomes" id="UP001186041">
    <property type="component" value="Unassembled WGS sequence"/>
</dbReference>
<evidence type="ECO:0000313" key="2">
    <source>
        <dbReference type="Proteomes" id="UP001186041"/>
    </source>
</evidence>
<reference evidence="1" key="1">
    <citation type="submission" date="2023-10" db="EMBL/GenBank/DDBJ databases">
        <title>Mycolicibacterium fortuitum clinical isolates causing pulmonary infections in humans.</title>
        <authorList>
            <person name="Mejia-Ponce P.M."/>
            <person name="Zenteno-Cuevas R."/>
            <person name="Licona-Cassani C."/>
        </authorList>
    </citation>
    <scope>NUCLEOTIDE SEQUENCE</scope>
    <source>
        <strain evidence="1">M8</strain>
    </source>
</reference>
<organism evidence="1 2">
    <name type="scientific">Mycolicibacterium fortuitum</name>
    <name type="common">Mycobacterium fortuitum</name>
    <dbReference type="NCBI Taxonomy" id="1766"/>
    <lineage>
        <taxon>Bacteria</taxon>
        <taxon>Bacillati</taxon>
        <taxon>Actinomycetota</taxon>
        <taxon>Actinomycetes</taxon>
        <taxon>Mycobacteriales</taxon>
        <taxon>Mycobacteriaceae</taxon>
        <taxon>Mycolicibacterium</taxon>
    </lineage>
</organism>
<comment type="caution">
    <text evidence="1">The sequence shown here is derived from an EMBL/GenBank/DDBJ whole genome shotgun (WGS) entry which is preliminary data.</text>
</comment>
<evidence type="ECO:0000313" key="1">
    <source>
        <dbReference type="EMBL" id="MDV7292023.1"/>
    </source>
</evidence>
<dbReference type="AlphaFoldDB" id="A0AAE4VDA2"/>
<accession>A0AAE4VDA2</accession>
<dbReference type="EMBL" id="JAWLVV010000015">
    <property type="protein sequence ID" value="MDV7292023.1"/>
    <property type="molecule type" value="Genomic_DNA"/>
</dbReference>
<dbReference type="RefSeq" id="WP_131821132.1">
    <property type="nucleotide sequence ID" value="NZ_JAWLVK010000015.1"/>
</dbReference>